<proteinExistence type="predicted"/>
<dbReference type="Proteomes" id="UP000314294">
    <property type="component" value="Unassembled WGS sequence"/>
</dbReference>
<name>A0A4Z2JFN6_9TELE</name>
<organism evidence="1 2">
    <name type="scientific">Liparis tanakae</name>
    <name type="common">Tanaka's snailfish</name>
    <dbReference type="NCBI Taxonomy" id="230148"/>
    <lineage>
        <taxon>Eukaryota</taxon>
        <taxon>Metazoa</taxon>
        <taxon>Chordata</taxon>
        <taxon>Craniata</taxon>
        <taxon>Vertebrata</taxon>
        <taxon>Euteleostomi</taxon>
        <taxon>Actinopterygii</taxon>
        <taxon>Neopterygii</taxon>
        <taxon>Teleostei</taxon>
        <taxon>Neoteleostei</taxon>
        <taxon>Acanthomorphata</taxon>
        <taxon>Eupercaria</taxon>
        <taxon>Perciformes</taxon>
        <taxon>Cottioidei</taxon>
        <taxon>Cottales</taxon>
        <taxon>Liparidae</taxon>
        <taxon>Liparis</taxon>
    </lineage>
</organism>
<comment type="caution">
    <text evidence="1">The sequence shown here is derived from an EMBL/GenBank/DDBJ whole genome shotgun (WGS) entry which is preliminary data.</text>
</comment>
<evidence type="ECO:0000313" key="1">
    <source>
        <dbReference type="EMBL" id="TNN88633.1"/>
    </source>
</evidence>
<dbReference type="EMBL" id="SRLO01000004">
    <property type="protein sequence ID" value="TNN88633.1"/>
    <property type="molecule type" value="Genomic_DNA"/>
</dbReference>
<gene>
    <name evidence="1" type="ORF">EYF80_000965</name>
</gene>
<dbReference type="AlphaFoldDB" id="A0A4Z2JFN6"/>
<protein>
    <submittedName>
        <fullName evidence="1">Uncharacterized protein</fullName>
    </submittedName>
</protein>
<accession>A0A4Z2JFN6</accession>
<keyword evidence="2" id="KW-1185">Reference proteome</keyword>
<reference evidence="1 2" key="1">
    <citation type="submission" date="2019-03" db="EMBL/GenBank/DDBJ databases">
        <title>First draft genome of Liparis tanakae, snailfish: a comprehensive survey of snailfish specific genes.</title>
        <authorList>
            <person name="Kim W."/>
            <person name="Song I."/>
            <person name="Jeong J.-H."/>
            <person name="Kim D."/>
            <person name="Kim S."/>
            <person name="Ryu S."/>
            <person name="Song J.Y."/>
            <person name="Lee S.K."/>
        </authorList>
    </citation>
    <scope>NUCLEOTIDE SEQUENCE [LARGE SCALE GENOMIC DNA]</scope>
    <source>
        <tissue evidence="1">Muscle</tissue>
    </source>
</reference>
<sequence length="113" mass="12572">MVVMVPNTPRYFITDPFPATDEALTSPCICARSDVIIAKRTWAWKRTFTTSVGCAKATAMAPVVHPAISRSDFCGIQWKGDEVSNAARSACSEELHRRRGHRVFGLDANHFYV</sequence>
<evidence type="ECO:0000313" key="2">
    <source>
        <dbReference type="Proteomes" id="UP000314294"/>
    </source>
</evidence>